<feature type="compositionally biased region" description="Polar residues" evidence="9">
    <location>
        <begin position="1"/>
        <end position="13"/>
    </location>
</feature>
<feature type="region of interest" description="Disordered" evidence="9">
    <location>
        <begin position="1"/>
        <end position="27"/>
    </location>
</feature>
<dbReference type="InterPro" id="IPR013087">
    <property type="entry name" value="Znf_C2H2_type"/>
</dbReference>
<proteinExistence type="predicted"/>
<protein>
    <recommendedName>
        <fullName evidence="10">C2H2-type domain-containing protein</fullName>
    </recommendedName>
</protein>
<dbReference type="PROSITE" id="PS00028">
    <property type="entry name" value="ZINC_FINGER_C2H2_1"/>
    <property type="match status" value="2"/>
</dbReference>
<dbReference type="AlphaFoldDB" id="A0A9P9DZB4"/>
<name>A0A9P9DZB4_9PLEO</name>
<dbReference type="GO" id="GO:0006357">
    <property type="term" value="P:regulation of transcription by RNA polymerase II"/>
    <property type="evidence" value="ECO:0007669"/>
    <property type="project" value="TreeGrafter"/>
</dbReference>
<feature type="domain" description="C2H2-type" evidence="10">
    <location>
        <begin position="171"/>
        <end position="197"/>
    </location>
</feature>
<dbReference type="SMART" id="SM00355">
    <property type="entry name" value="ZnF_C2H2"/>
    <property type="match status" value="3"/>
</dbReference>
<reference evidence="11" key="1">
    <citation type="journal article" date="2021" name="Nat. Commun.">
        <title>Genetic determinants of endophytism in the Arabidopsis root mycobiome.</title>
        <authorList>
            <person name="Mesny F."/>
            <person name="Miyauchi S."/>
            <person name="Thiergart T."/>
            <person name="Pickel B."/>
            <person name="Atanasova L."/>
            <person name="Karlsson M."/>
            <person name="Huettel B."/>
            <person name="Barry K.W."/>
            <person name="Haridas S."/>
            <person name="Chen C."/>
            <person name="Bauer D."/>
            <person name="Andreopoulos W."/>
            <person name="Pangilinan J."/>
            <person name="LaButti K."/>
            <person name="Riley R."/>
            <person name="Lipzen A."/>
            <person name="Clum A."/>
            <person name="Drula E."/>
            <person name="Henrissat B."/>
            <person name="Kohler A."/>
            <person name="Grigoriev I.V."/>
            <person name="Martin F.M."/>
            <person name="Hacquard S."/>
        </authorList>
    </citation>
    <scope>NUCLEOTIDE SEQUENCE</scope>
    <source>
        <strain evidence="11">MPI-CAGE-CH-0243</strain>
    </source>
</reference>
<dbReference type="Pfam" id="PF00096">
    <property type="entry name" value="zf-C2H2"/>
    <property type="match status" value="2"/>
</dbReference>
<dbReference type="Gene3D" id="3.30.160.60">
    <property type="entry name" value="Classic Zinc Finger"/>
    <property type="match status" value="2"/>
</dbReference>
<evidence type="ECO:0000256" key="8">
    <source>
        <dbReference type="PROSITE-ProRule" id="PRU00042"/>
    </source>
</evidence>
<accession>A0A9P9DZB4</accession>
<dbReference type="PANTHER" id="PTHR46179">
    <property type="entry name" value="ZINC FINGER PROTEIN"/>
    <property type="match status" value="1"/>
</dbReference>
<feature type="region of interest" description="Disordered" evidence="9">
    <location>
        <begin position="49"/>
        <end position="88"/>
    </location>
</feature>
<dbReference type="GO" id="GO:0008270">
    <property type="term" value="F:zinc ion binding"/>
    <property type="evidence" value="ECO:0007669"/>
    <property type="project" value="UniProtKB-KW"/>
</dbReference>
<dbReference type="PROSITE" id="PS50157">
    <property type="entry name" value="ZINC_FINGER_C2H2_2"/>
    <property type="match status" value="2"/>
</dbReference>
<dbReference type="SUPFAM" id="SSF57667">
    <property type="entry name" value="beta-beta-alpha zinc fingers"/>
    <property type="match status" value="1"/>
</dbReference>
<evidence type="ECO:0000256" key="1">
    <source>
        <dbReference type="ARBA" id="ARBA00004123"/>
    </source>
</evidence>
<keyword evidence="6" id="KW-0804">Transcription</keyword>
<evidence type="ECO:0000256" key="4">
    <source>
        <dbReference type="ARBA" id="ARBA00022833"/>
    </source>
</evidence>
<comment type="caution">
    <text evidence="11">The sequence shown here is derived from an EMBL/GenBank/DDBJ whole genome shotgun (WGS) entry which is preliminary data.</text>
</comment>
<evidence type="ECO:0000313" key="11">
    <source>
        <dbReference type="EMBL" id="KAH7127181.1"/>
    </source>
</evidence>
<dbReference type="EMBL" id="JAGMWT010000006">
    <property type="protein sequence ID" value="KAH7127181.1"/>
    <property type="molecule type" value="Genomic_DNA"/>
</dbReference>
<evidence type="ECO:0000259" key="10">
    <source>
        <dbReference type="PROSITE" id="PS50157"/>
    </source>
</evidence>
<evidence type="ECO:0000313" key="12">
    <source>
        <dbReference type="Proteomes" id="UP000700596"/>
    </source>
</evidence>
<dbReference type="Proteomes" id="UP000700596">
    <property type="component" value="Unassembled WGS sequence"/>
</dbReference>
<keyword evidence="12" id="KW-1185">Reference proteome</keyword>
<gene>
    <name evidence="11" type="ORF">B0J11DRAFT_297030</name>
</gene>
<feature type="domain" description="C2H2-type" evidence="10">
    <location>
        <begin position="110"/>
        <end position="138"/>
    </location>
</feature>
<dbReference type="OrthoDB" id="3798762at2759"/>
<keyword evidence="7" id="KW-0539">Nucleus</keyword>
<dbReference type="GO" id="GO:0005634">
    <property type="term" value="C:nucleus"/>
    <property type="evidence" value="ECO:0007669"/>
    <property type="project" value="UniProtKB-SubCell"/>
</dbReference>
<comment type="subcellular location">
    <subcellularLocation>
        <location evidence="1">Nucleus</location>
    </subcellularLocation>
</comment>
<dbReference type="PANTHER" id="PTHR46179:SF13">
    <property type="entry name" value="C2H2-TYPE DOMAIN-CONTAINING PROTEIN"/>
    <property type="match status" value="1"/>
</dbReference>
<dbReference type="InterPro" id="IPR036236">
    <property type="entry name" value="Znf_C2H2_sf"/>
</dbReference>
<evidence type="ECO:0000256" key="3">
    <source>
        <dbReference type="ARBA" id="ARBA00022771"/>
    </source>
</evidence>
<keyword evidence="4" id="KW-0862">Zinc</keyword>
<evidence type="ECO:0000256" key="2">
    <source>
        <dbReference type="ARBA" id="ARBA00022723"/>
    </source>
</evidence>
<dbReference type="InterPro" id="IPR051061">
    <property type="entry name" value="Zinc_finger_trans_reg"/>
</dbReference>
<organism evidence="11 12">
    <name type="scientific">Dendryphion nanum</name>
    <dbReference type="NCBI Taxonomy" id="256645"/>
    <lineage>
        <taxon>Eukaryota</taxon>
        <taxon>Fungi</taxon>
        <taxon>Dikarya</taxon>
        <taxon>Ascomycota</taxon>
        <taxon>Pezizomycotina</taxon>
        <taxon>Dothideomycetes</taxon>
        <taxon>Pleosporomycetidae</taxon>
        <taxon>Pleosporales</taxon>
        <taxon>Torulaceae</taxon>
        <taxon>Dendryphion</taxon>
    </lineage>
</organism>
<evidence type="ECO:0000256" key="7">
    <source>
        <dbReference type="ARBA" id="ARBA00023242"/>
    </source>
</evidence>
<evidence type="ECO:0000256" key="5">
    <source>
        <dbReference type="ARBA" id="ARBA00023015"/>
    </source>
</evidence>
<keyword evidence="3 8" id="KW-0863">Zinc-finger</keyword>
<keyword evidence="2" id="KW-0479">Metal-binding</keyword>
<keyword evidence="5" id="KW-0805">Transcription regulation</keyword>
<evidence type="ECO:0000256" key="9">
    <source>
        <dbReference type="SAM" id="MobiDB-lite"/>
    </source>
</evidence>
<feature type="compositionally biased region" description="Low complexity" evidence="9">
    <location>
        <begin position="58"/>
        <end position="73"/>
    </location>
</feature>
<sequence>MHSPYLDSSNQPQHFGDCPLPIMQESPTKEPIPYPLLYFSRSESPTLIGHVNQNTPFATTPTATSDPSTTDSSIQSGDDAELSEVDERSSNSDLFAHLPALPATSAELRLQCSECDVRFSKNYQLTKHFNQIHNRRFRCPIDGCDSKAFGLRTDLKRHMDTHKTENVVERFSCKEDGCSQIFSRRDNLFRHIRNSHG</sequence>
<evidence type="ECO:0000256" key="6">
    <source>
        <dbReference type="ARBA" id="ARBA00023163"/>
    </source>
</evidence>